<protein>
    <submittedName>
        <fullName evidence="3">Uncharacterized protein</fullName>
    </submittedName>
</protein>
<dbReference type="SUPFAM" id="SSF50729">
    <property type="entry name" value="PH domain-like"/>
    <property type="match status" value="1"/>
</dbReference>
<dbReference type="EMBL" id="JAIPUX010000439">
    <property type="protein sequence ID" value="KAH0627888.1"/>
    <property type="molecule type" value="Genomic_DNA"/>
</dbReference>
<sequence>MLGPISLIFLFRSVIAQPIFVFKKEQPYKKPTEDPVCKAENVSTVSRKRPRSSSFSFQPSHSQLYGVKKNNIFLTSMLLQKKIGVKATEEGIPSTNVQWDVLKPAILQLPQASMHSLAENISTENVQDTDTEVSEDIDAWKDVPEKQSVSFHISGLQVIGNQLSQGRTFSNSTHSDFVFGENIVERVLRPEKSPELLLEDEPHNSENETTFTIDFHTSSPWTNFVKDTTLAESAAAYISNKPRQRYLLDKVELKTGEEAEHNVLQFLLLTVMRNQGSMRLVLNTKLWTQMVIKRANRKSLCITATDLEDCSVKASSKDAASLYAAIHHRLVALRNSAKQECDANQMEPESDIHQLNCESDEEENEKITEMNKNRSEL</sequence>
<dbReference type="InterPro" id="IPR011993">
    <property type="entry name" value="PH-like_dom_sf"/>
</dbReference>
<evidence type="ECO:0000313" key="4">
    <source>
        <dbReference type="Proteomes" id="UP000826234"/>
    </source>
</evidence>
<feature type="chain" id="PRO_5046615439" evidence="2">
    <location>
        <begin position="17"/>
        <end position="377"/>
    </location>
</feature>
<accession>A0ABQ7TE30</accession>
<organism evidence="3 4">
    <name type="scientific">Phrynosoma platyrhinos</name>
    <name type="common">Desert horned lizard</name>
    <dbReference type="NCBI Taxonomy" id="52577"/>
    <lineage>
        <taxon>Eukaryota</taxon>
        <taxon>Metazoa</taxon>
        <taxon>Chordata</taxon>
        <taxon>Craniata</taxon>
        <taxon>Vertebrata</taxon>
        <taxon>Euteleostomi</taxon>
        <taxon>Lepidosauria</taxon>
        <taxon>Squamata</taxon>
        <taxon>Bifurcata</taxon>
        <taxon>Unidentata</taxon>
        <taxon>Episquamata</taxon>
        <taxon>Toxicofera</taxon>
        <taxon>Iguania</taxon>
        <taxon>Phrynosomatidae</taxon>
        <taxon>Phrynosomatinae</taxon>
        <taxon>Phrynosoma</taxon>
    </lineage>
</organism>
<evidence type="ECO:0000256" key="1">
    <source>
        <dbReference type="SAM" id="MobiDB-lite"/>
    </source>
</evidence>
<feature type="compositionally biased region" description="Basic and acidic residues" evidence="1">
    <location>
        <begin position="365"/>
        <end position="377"/>
    </location>
</feature>
<feature type="region of interest" description="Disordered" evidence="1">
    <location>
        <begin position="341"/>
        <end position="377"/>
    </location>
</feature>
<name>A0ABQ7TE30_PHRPL</name>
<dbReference type="Gene3D" id="2.30.29.30">
    <property type="entry name" value="Pleckstrin-homology domain (PH domain)/Phosphotyrosine-binding domain (PTB)"/>
    <property type="match status" value="1"/>
</dbReference>
<evidence type="ECO:0000256" key="2">
    <source>
        <dbReference type="SAM" id="SignalP"/>
    </source>
</evidence>
<feature type="signal peptide" evidence="2">
    <location>
        <begin position="1"/>
        <end position="16"/>
    </location>
</feature>
<dbReference type="Proteomes" id="UP000826234">
    <property type="component" value="Unassembled WGS sequence"/>
</dbReference>
<keyword evidence="2" id="KW-0732">Signal</keyword>
<evidence type="ECO:0000313" key="3">
    <source>
        <dbReference type="EMBL" id="KAH0627888.1"/>
    </source>
</evidence>
<keyword evidence="4" id="KW-1185">Reference proteome</keyword>
<proteinExistence type="predicted"/>
<gene>
    <name evidence="3" type="ORF">JD844_008435</name>
</gene>
<reference evidence="3 4" key="1">
    <citation type="journal article" date="2022" name="Gigascience">
        <title>A chromosome-level genome assembly and annotation of the desert horned lizard, Phrynosoma platyrhinos, provides insight into chromosomal rearrangements among reptiles.</title>
        <authorList>
            <person name="Koochekian N."/>
            <person name="Ascanio A."/>
            <person name="Farleigh K."/>
            <person name="Card D.C."/>
            <person name="Schield D.R."/>
            <person name="Castoe T.A."/>
            <person name="Jezkova T."/>
        </authorList>
    </citation>
    <scope>NUCLEOTIDE SEQUENCE [LARGE SCALE GENOMIC DNA]</scope>
    <source>
        <strain evidence="3">NK-2021</strain>
    </source>
</reference>
<comment type="caution">
    <text evidence="3">The sequence shown here is derived from an EMBL/GenBank/DDBJ whole genome shotgun (WGS) entry which is preliminary data.</text>
</comment>